<dbReference type="STRING" id="38772.ENSGAGP00000021406"/>
<evidence type="ECO:0000259" key="2">
    <source>
        <dbReference type="PROSITE" id="PS51465"/>
    </source>
</evidence>
<dbReference type="CDD" id="cd00104">
    <property type="entry name" value="KAZAL_FS"/>
    <property type="match status" value="1"/>
</dbReference>
<reference evidence="4" key="1">
    <citation type="journal article" date="2017" name="PLoS ONE">
        <title>The Agassiz's desert tortoise genome provides a resource for the conservation of a threatened species.</title>
        <authorList>
            <person name="Tollis M."/>
            <person name="DeNardo D.F."/>
            <person name="Cornelius J.A."/>
            <person name="Dolby G.A."/>
            <person name="Edwards T."/>
            <person name="Henen B.T."/>
            <person name="Karl A.E."/>
            <person name="Murphy R.W."/>
            <person name="Kusumi K."/>
        </authorList>
    </citation>
    <scope>NUCLEOTIDE SEQUENCE [LARGE SCALE GENOMIC DNA]</scope>
</reference>
<dbReference type="Ensembl" id="ENSGAGT00000024380.1">
    <property type="protein sequence ID" value="ENSGAGP00000021406.1"/>
    <property type="gene ID" value="ENSGAGG00000015718.1"/>
</dbReference>
<dbReference type="SMART" id="SM00280">
    <property type="entry name" value="KAZAL"/>
    <property type="match status" value="1"/>
</dbReference>
<dbReference type="Gene3D" id="3.30.60.30">
    <property type="match status" value="1"/>
</dbReference>
<sequence>PIKRGVFLCLLLLMLWDSEYCIVYMAVMFLFLYGLFFLSDGPFGSCENKYCGLGRHCVVNREIGQAECGCLEHCKSHYKPVCGSDGEFYKNHCEVHRAACLKKQKVTIVHNEDCFFKGKWLDKVWNTLIRCIF</sequence>
<dbReference type="InterPro" id="IPR036058">
    <property type="entry name" value="Kazal_dom_sf"/>
</dbReference>
<dbReference type="InterPro" id="IPR050653">
    <property type="entry name" value="Prot_Inhib_GrowthFact_Antg"/>
</dbReference>
<dbReference type="FunFam" id="3.30.60.30:FF:000007">
    <property type="entry name" value="follistatin-related protein 5 isoform X1"/>
    <property type="match status" value="1"/>
</dbReference>
<evidence type="ECO:0000313" key="4">
    <source>
        <dbReference type="Proteomes" id="UP000291020"/>
    </source>
</evidence>
<reference evidence="3" key="3">
    <citation type="submission" date="2025-09" db="UniProtKB">
        <authorList>
            <consortium name="Ensembl"/>
        </authorList>
    </citation>
    <scope>IDENTIFICATION</scope>
</reference>
<dbReference type="GO" id="GO:0030510">
    <property type="term" value="P:regulation of BMP signaling pathway"/>
    <property type="evidence" value="ECO:0007669"/>
    <property type="project" value="TreeGrafter"/>
</dbReference>
<dbReference type="PROSITE" id="PS51465">
    <property type="entry name" value="KAZAL_2"/>
    <property type="match status" value="1"/>
</dbReference>
<dbReference type="PANTHER" id="PTHR10913">
    <property type="entry name" value="FOLLISTATIN-RELATED"/>
    <property type="match status" value="1"/>
</dbReference>
<reference evidence="3" key="2">
    <citation type="submission" date="2025-08" db="UniProtKB">
        <authorList>
            <consortium name="Ensembl"/>
        </authorList>
    </citation>
    <scope>IDENTIFICATION</scope>
</reference>
<name>A0A452I1Q7_9SAUR</name>
<dbReference type="Pfam" id="PF07648">
    <property type="entry name" value="Kazal_2"/>
    <property type="match status" value="1"/>
</dbReference>
<evidence type="ECO:0000256" key="1">
    <source>
        <dbReference type="ARBA" id="ARBA00023157"/>
    </source>
</evidence>
<dbReference type="GO" id="GO:0030154">
    <property type="term" value="P:cell differentiation"/>
    <property type="evidence" value="ECO:0007669"/>
    <property type="project" value="TreeGrafter"/>
</dbReference>
<accession>A0A452I1Q7</accession>
<keyword evidence="4" id="KW-1185">Reference proteome</keyword>
<dbReference type="AlphaFoldDB" id="A0A452I1Q7"/>
<evidence type="ECO:0000313" key="3">
    <source>
        <dbReference type="Ensembl" id="ENSGAGP00000021406.1"/>
    </source>
</evidence>
<proteinExistence type="predicted"/>
<protein>
    <recommendedName>
        <fullName evidence="2">Kazal-like domain-containing protein</fullName>
    </recommendedName>
</protein>
<keyword evidence="1" id="KW-1015">Disulfide bond</keyword>
<dbReference type="InterPro" id="IPR002350">
    <property type="entry name" value="Kazal_dom"/>
</dbReference>
<dbReference type="SUPFAM" id="SSF100895">
    <property type="entry name" value="Kazal-type serine protease inhibitors"/>
    <property type="match status" value="1"/>
</dbReference>
<feature type="domain" description="Kazal-like" evidence="2">
    <location>
        <begin position="69"/>
        <end position="116"/>
    </location>
</feature>
<organism evidence="3 4">
    <name type="scientific">Gopherus agassizii</name>
    <name type="common">Agassiz's desert tortoise</name>
    <dbReference type="NCBI Taxonomy" id="38772"/>
    <lineage>
        <taxon>Eukaryota</taxon>
        <taxon>Metazoa</taxon>
        <taxon>Chordata</taxon>
        <taxon>Craniata</taxon>
        <taxon>Vertebrata</taxon>
        <taxon>Euteleostomi</taxon>
        <taxon>Archelosauria</taxon>
        <taxon>Testudinata</taxon>
        <taxon>Testudines</taxon>
        <taxon>Cryptodira</taxon>
        <taxon>Durocryptodira</taxon>
        <taxon>Testudinoidea</taxon>
        <taxon>Testudinidae</taxon>
        <taxon>Gopherus</taxon>
    </lineage>
</organism>
<dbReference type="PANTHER" id="PTHR10913:SF44">
    <property type="entry name" value="FOLLISTATIN-RELATED PROTEIN 5"/>
    <property type="match status" value="1"/>
</dbReference>
<dbReference type="GO" id="GO:0005615">
    <property type="term" value="C:extracellular space"/>
    <property type="evidence" value="ECO:0007669"/>
    <property type="project" value="TreeGrafter"/>
</dbReference>
<dbReference type="Proteomes" id="UP000291020">
    <property type="component" value="Unassembled WGS sequence"/>
</dbReference>